<dbReference type="EMBL" id="DACWOD010000001">
    <property type="protein sequence ID" value="HAU2395124.1"/>
    <property type="molecule type" value="Genomic_DNA"/>
</dbReference>
<reference evidence="2" key="1">
    <citation type="journal article" date="2018" name="Genome Biol.">
        <title>SKESA: strategic k-mer extension for scrupulous assemblies.</title>
        <authorList>
            <person name="Souvorov A."/>
            <person name="Agarwala R."/>
            <person name="Lipman D.J."/>
        </authorList>
    </citation>
    <scope>NUCLEOTIDE SEQUENCE</scope>
    <source>
        <strain evidence="2">CL18-200174</strain>
    </source>
</reference>
<evidence type="ECO:0000313" key="2">
    <source>
        <dbReference type="EMBL" id="HAU2395124.1"/>
    </source>
</evidence>
<dbReference type="Pfam" id="PF08850">
    <property type="entry name" value="DUF1820"/>
    <property type="match status" value="1"/>
</dbReference>
<sequence length="108" mass="12375">MTKKSLFKISFANQDEIYEIYARSIKESDMFGFLEVEELVFGEQTALVVDPSEEKLKMEFCDVKRIFIPVHSIFRIDEVSKQGTSKVKDNLSHGNKVRPFPGAGKIKD</sequence>
<dbReference type="RefSeq" id="WP_011213802.1">
    <property type="nucleotide sequence ID" value="NZ_AP024961.1"/>
</dbReference>
<dbReference type="InterPro" id="IPR014949">
    <property type="entry name" value="DUF1820"/>
</dbReference>
<evidence type="ECO:0000313" key="3">
    <source>
        <dbReference type="Proteomes" id="UP000863577"/>
    </source>
</evidence>
<dbReference type="OMA" id="FPSPIYT"/>
<name>A0A128VA19_LEGPN</name>
<dbReference type="PIRSF" id="PIRSF028538">
    <property type="entry name" value="DUF1820"/>
    <property type="match status" value="1"/>
</dbReference>
<dbReference type="AlphaFoldDB" id="A0A128VA19"/>
<comment type="caution">
    <text evidence="2">The sequence shown here is derived from an EMBL/GenBank/DDBJ whole genome shotgun (WGS) entry which is preliminary data.</text>
</comment>
<evidence type="ECO:0000256" key="1">
    <source>
        <dbReference type="SAM" id="MobiDB-lite"/>
    </source>
</evidence>
<accession>A0A128VA19</accession>
<proteinExistence type="predicted"/>
<gene>
    <name evidence="2" type="ORF">JBK99_02100</name>
</gene>
<reference evidence="2" key="2">
    <citation type="submission" date="2019-09" db="EMBL/GenBank/DDBJ databases">
        <authorList>
            <consortium name="NCBI Pathogen Detection Project"/>
        </authorList>
    </citation>
    <scope>NUCLEOTIDE SEQUENCE</scope>
    <source>
        <strain evidence="2">CL18-200174</strain>
    </source>
</reference>
<feature type="region of interest" description="Disordered" evidence="1">
    <location>
        <begin position="86"/>
        <end position="108"/>
    </location>
</feature>
<dbReference type="Proteomes" id="UP000863577">
    <property type="component" value="Unassembled WGS sequence"/>
</dbReference>
<organism evidence="2 3">
    <name type="scientific">Legionella pneumophila</name>
    <dbReference type="NCBI Taxonomy" id="446"/>
    <lineage>
        <taxon>Bacteria</taxon>
        <taxon>Pseudomonadati</taxon>
        <taxon>Pseudomonadota</taxon>
        <taxon>Gammaproteobacteria</taxon>
        <taxon>Legionellales</taxon>
        <taxon>Legionellaceae</taxon>
        <taxon>Legionella</taxon>
    </lineage>
</organism>
<dbReference type="eggNOG" id="COG4517">
    <property type="taxonomic scope" value="Bacteria"/>
</dbReference>
<protein>
    <submittedName>
        <fullName evidence="2">DUF1820 family protein</fullName>
    </submittedName>
</protein>